<reference evidence="1 2" key="1">
    <citation type="submission" date="2018-06" db="EMBL/GenBank/DDBJ databases">
        <title>Comparative genomics of Bradyrhizobium nodulating Arachidis hypogaea.</title>
        <authorList>
            <person name="Li Y."/>
        </authorList>
    </citation>
    <scope>NUCLEOTIDE SEQUENCE [LARGE SCALE GENOMIC DNA]</scope>
    <source>
        <strain evidence="1 2">CCBAU 051107</strain>
    </source>
</reference>
<evidence type="ECO:0000313" key="2">
    <source>
        <dbReference type="Proteomes" id="UP000594015"/>
    </source>
</evidence>
<dbReference type="KEGG" id="barh:WN72_08710"/>
<dbReference type="EMBL" id="CP030050">
    <property type="protein sequence ID" value="QOZ66463.1"/>
    <property type="molecule type" value="Genomic_DNA"/>
</dbReference>
<gene>
    <name evidence="1" type="ORF">WN72_08710</name>
</gene>
<evidence type="ECO:0000313" key="1">
    <source>
        <dbReference type="EMBL" id="QOZ66463.1"/>
    </source>
</evidence>
<dbReference type="AlphaFoldDB" id="A0AAE7NHW4"/>
<dbReference type="Proteomes" id="UP000594015">
    <property type="component" value="Chromosome"/>
</dbReference>
<accession>A0AAE7NHW4</accession>
<organism evidence="1 2">
    <name type="scientific">Bradyrhizobium arachidis</name>
    <dbReference type="NCBI Taxonomy" id="858423"/>
    <lineage>
        <taxon>Bacteria</taxon>
        <taxon>Pseudomonadati</taxon>
        <taxon>Pseudomonadota</taxon>
        <taxon>Alphaproteobacteria</taxon>
        <taxon>Hyphomicrobiales</taxon>
        <taxon>Nitrobacteraceae</taxon>
        <taxon>Bradyrhizobium</taxon>
    </lineage>
</organism>
<name>A0AAE7NHW4_9BRAD</name>
<protein>
    <submittedName>
        <fullName evidence="1">Uncharacterized protein</fullName>
    </submittedName>
</protein>
<proteinExistence type="predicted"/>
<sequence>MDKSPVRATPGEGMHSVARIKSALDFAQICIQLMLDSNMRQEEGQRRPIRAVRAGGSAWIA</sequence>